<keyword evidence="9" id="KW-0696">RNA-directed RNA polymerase</keyword>
<accession>A0A7D7J1Y8</accession>
<evidence type="ECO:0000259" key="8">
    <source>
        <dbReference type="PROSITE" id="PS50525"/>
    </source>
</evidence>
<reference evidence="9" key="1">
    <citation type="journal article" date="2019" name="PLoS Pathog.">
        <title>Re-assessing the diversity of negative strand RNA viruses in insects.</title>
        <authorList>
            <person name="Kafer S."/>
            <person name="Paraskevopoulou S."/>
            <person name="Zirkel F."/>
            <person name="Wieseke N."/>
            <person name="Donath A."/>
            <person name="Petersen M."/>
            <person name="Jones T.C."/>
            <person name="Liu S."/>
            <person name="Zhou X."/>
            <person name="Middendorf M."/>
            <person name="Junglen S."/>
            <person name="Misof B."/>
            <person name="Drosten C."/>
        </authorList>
    </citation>
    <scope>NUCLEOTIDE SEQUENCE</scope>
    <source>
        <strain evidence="9">OKIAV261</strain>
    </source>
</reference>
<evidence type="ECO:0000256" key="7">
    <source>
        <dbReference type="SAM" id="MobiDB-lite"/>
    </source>
</evidence>
<reference evidence="9" key="2">
    <citation type="submission" date="2020-03" db="EMBL/GenBank/DDBJ databases">
        <authorList>
            <person name="Kafer S."/>
            <person name="Paraskevopoulou S."/>
            <person name="Zirkel F."/>
            <person name="Wieseke N."/>
            <person name="Donath A."/>
            <person name="Petersen M."/>
            <person name="Jones T.C."/>
            <person name="Liu S."/>
            <person name="Zhou X."/>
            <person name="Middendorf M."/>
            <person name="Junglen S."/>
            <person name="Misof B."/>
            <person name="Drosten C."/>
        </authorList>
    </citation>
    <scope>NUCLEOTIDE SEQUENCE</scope>
    <source>
        <strain evidence="9">OKIAV261</strain>
    </source>
</reference>
<evidence type="ECO:0000256" key="2">
    <source>
        <dbReference type="ARBA" id="ARBA00018602"/>
    </source>
</evidence>
<dbReference type="EMBL" id="MT153515">
    <property type="protein sequence ID" value="QMP82311.1"/>
    <property type="molecule type" value="Viral_cRNA"/>
</dbReference>
<name>A0A7D7J1Y8_9VIRU</name>
<dbReference type="Pfam" id="PF04196">
    <property type="entry name" value="Bunya_RdRp"/>
    <property type="match status" value="1"/>
</dbReference>
<evidence type="ECO:0000313" key="9">
    <source>
        <dbReference type="EMBL" id="QMP82311.1"/>
    </source>
</evidence>
<keyword evidence="3" id="KW-0808">Transferase</keyword>
<evidence type="ECO:0000256" key="6">
    <source>
        <dbReference type="ARBA" id="ARBA00031012"/>
    </source>
</evidence>
<dbReference type="GO" id="GO:0003968">
    <property type="term" value="F:RNA-directed RNA polymerase activity"/>
    <property type="evidence" value="ECO:0007669"/>
    <property type="project" value="UniProtKB-KW"/>
</dbReference>
<dbReference type="GO" id="GO:0039694">
    <property type="term" value="P:viral RNA genome replication"/>
    <property type="evidence" value="ECO:0007669"/>
    <property type="project" value="InterPro"/>
</dbReference>
<sequence>MGVAHVLELATTRTDVYNTITDIISDKILKYRVPLEIRSERTGTPIVFSVVVVGPITIRSNMPLPNYMVKDLFFRMRMARAIEEIASSQGVIITSDDGILQIREEEIKKSIGKLSLPRDNERGPYRMTKVDKVEYRAKLNFEDKRHVALHLSKVFEAAKKEMDAKPTSYALAMSKWKLDSGKHALSSKARKITNLPLVLVERTKQPNSIVVPFNIPSHGAPPMLQIWQSCLDSACEFNLENSHCMDENEEDGLFNVYLKGDEPGKNKERVKYHRVSPHLRSELRAYAAIRGVNAKSFKDNPFVAEASSERKLSCEHGIDVSDIDDFLIDESWLNSSTQDSSSFIGIKKLIKEADEIMGNKGEMVEEIEELYSTDMAKALEVCSSIAQELAVSVRQSVNKQQFILKKLQYYPIYLLIKPTSVRSHIFFSILIKANDVKRNQNLPFTLLKKWKDFFYTEFRSFTPSKLSNQFVLAQIWIGSLVRWTIQLEGNLDKLLKKHSSKQPLFMANLALLVGMCDKFEVEAEMSLSRYMYMEVFKNPDNRPKPDPLKMVAKFNPKPRCRLTRWVQGKLLKTFGTMLETPPRPRSVFRRKKQQVQDPWEESGVSEVSVEVTDFEELPEGVNEKDLSRDLWNGLLNCYSGALIQSVEDAVNIMYSGYFKDKNESGFDNSHWNLIEKILEEEWKIDSKREQFYGLREPPPGDIRSHEFSVAYMKYACQIAREELQKTYGKIYSAQCSTLIIRKLAHVNSVQLATLKASAVIDDTEDLKLESMDDLEKSSYRVKCMEAVALALEDIGSHPFCRIDKIVKSLEEKLGSIACDIFKKSQHCSIREIYVLTFSSRCVQLFIETAARTLCEQFRIDTLTHPEDKNLMIDEHMSTSAQLQRLTLGLLFSGFTSGDRTRWNQNIVVRIFGLIFTQFLTPDLSEALMVCLNLWYKKIIKLPPGVQRLLINNVHLESDVYERLLTEFWSTDPGTFQTMAGKVKYIRTLSGMCQGILHYASSLMHVMERLAFRRLCYNRFLKKFPNCRLVCTVMCCSDDYATMLTAVVPRNTNTEDKKRIQEYINYLLCCQPLHGRLCNMMDSVKSTHASPSVSEYNSLFLSRGTAIVPTVKFWEAGLKLQQTESLKQRLLVLYNVLRALMENGSSFLECRVMQILQAHIHYKALGSDLSKRFNLYSDEILKVHDLDLGFFPMDEEECPGLLGLDYVSYILATVGKYGKSLRRLLVSGAIDCDKFGELVGENILTFGNRKRVEKLKEKVVMLDDWEEELNNIPEILYRPVEGRKEAALMLCSAANSPGVHESLNSGNSFFNSVTSSVYINETACITIKTHGLDKDGKMETVMKKTSLLGAIREKNKQTIPDMPIHNLFPAYITYNEIRDKICQFKGEKKLCKVPRIRKKVTKMTYFPLGLRREARLRNCARAIWFGHDVKLSMRTIQPSWNKYKDRIPWLRDTAQETLKESPFLSHVALKNYIESNECVKRTVRLVAPPVRKLEFLDQLQESIISNFSPGYRLVRKEIHSSSFPEHSRKLSSTVSLILLYPNPPEKKLQQCLDAFKSHKLGALDNQDLGRLPRQLGYLAVIHWVGSQLSKNSQGSCDITSETDKVAEVLAQLKQLRDVVTDYFVTRQLRDKGGLIGRSTVRLQVGTLLAEINTKNGIICKMTVNSLKDLHVHCGSILDYVSRSDYVFMQEHSEDRFLAVACITGVGIVPHRMAGTPIFIDTQLVEFRKDVSGLTLFLEVEGSTIRLMSRQRYCYEIESNTRKPFSRVRSLCFFKADETTAFLHIGRKLQGNETSIERYWIGCQQAPSDVLAARVFQLKEYTTSVIEKDEPLDPELDEECRWFRATFKARLASVKAIMPVPKTTNLDTPSIDLSTLEVAEQEAISLDEILQGMEEDFDPLMGETFSGNESVTDTDNLQLDMEVDDIIQTEGLEAAVSILQSENLLASAKDTIYSSHPLWDNFINEMEKMDPGALRLVAEGRVSRSPAQPILEWLLERRSNPLDVTGSKTRLAIFFEQRERDAKDASKERVIASSVEPPEREERFDQGKQGRRRNVKHVGTFKLKRTKKERK</sequence>
<evidence type="ECO:0000256" key="5">
    <source>
        <dbReference type="ARBA" id="ARBA00030436"/>
    </source>
</evidence>
<dbReference type="InterPro" id="IPR007322">
    <property type="entry name" value="RNA_pol_bunyavir"/>
</dbReference>
<feature type="compositionally biased region" description="Basic residues" evidence="7">
    <location>
        <begin position="2060"/>
        <end position="2069"/>
    </location>
</feature>
<dbReference type="PROSITE" id="PS50525">
    <property type="entry name" value="RDRP_SSRNA_NEG_SEG"/>
    <property type="match status" value="1"/>
</dbReference>
<evidence type="ECO:0000256" key="3">
    <source>
        <dbReference type="ARBA" id="ARBA00022679"/>
    </source>
</evidence>
<evidence type="ECO:0000256" key="4">
    <source>
        <dbReference type="ARBA" id="ARBA00030285"/>
    </source>
</evidence>
<keyword evidence="9" id="KW-0548">Nucleotidyltransferase</keyword>
<feature type="domain" description="RdRp catalytic" evidence="8">
    <location>
        <begin position="882"/>
        <end position="1077"/>
    </location>
</feature>
<protein>
    <recommendedName>
        <fullName evidence="2">RNA-directed RNA polymerase L</fullName>
        <ecNumber evidence="1">2.7.7.48</ecNumber>
    </recommendedName>
    <alternativeName>
        <fullName evidence="4">Large structural protein</fullName>
    </alternativeName>
    <alternativeName>
        <fullName evidence="6">Replicase</fullName>
    </alternativeName>
    <alternativeName>
        <fullName evidence="5">Transcriptase</fullName>
    </alternativeName>
</protein>
<dbReference type="GO" id="GO:0006351">
    <property type="term" value="P:DNA-templated transcription"/>
    <property type="evidence" value="ECO:0007669"/>
    <property type="project" value="InterPro"/>
</dbReference>
<feature type="region of interest" description="Disordered" evidence="7">
    <location>
        <begin position="2020"/>
        <end position="2069"/>
    </location>
</feature>
<dbReference type="EC" id="2.7.7.48" evidence="1"/>
<feature type="compositionally biased region" description="Basic and acidic residues" evidence="7">
    <location>
        <begin position="2035"/>
        <end position="2046"/>
    </location>
</feature>
<evidence type="ECO:0000256" key="1">
    <source>
        <dbReference type="ARBA" id="ARBA00012494"/>
    </source>
</evidence>
<proteinExistence type="predicted"/>
<organism evidence="9">
    <name type="scientific">Blattodean phenui-related virus OKIAV261</name>
    <dbReference type="NCBI Taxonomy" id="2746240"/>
    <lineage>
        <taxon>Viruses</taxon>
        <taxon>Riboviria</taxon>
        <taxon>Orthornavirae</taxon>
        <taxon>Negarnaviricota</taxon>
        <taxon>Polyploviricotina</taxon>
        <taxon>Bunyaviricetes</taxon>
        <taxon>Hareavirales</taxon>
        <taxon>Phenuiviridae</taxon>
    </lineage>
</organism>
<dbReference type="InterPro" id="IPR007099">
    <property type="entry name" value="RNA-dir_pol_NSvirus"/>
</dbReference>